<dbReference type="PROSITE" id="PS50297">
    <property type="entry name" value="ANK_REP_REGION"/>
    <property type="match status" value="2"/>
</dbReference>
<keyword evidence="3" id="KW-0406">Ion transport</keyword>
<dbReference type="InterPro" id="IPR036770">
    <property type="entry name" value="Ankyrin_rpt-contain_sf"/>
</dbReference>
<feature type="repeat" description="ANK" evidence="6">
    <location>
        <begin position="108"/>
        <end position="140"/>
    </location>
</feature>
<dbReference type="InterPro" id="IPR002110">
    <property type="entry name" value="Ankyrin_rpt"/>
</dbReference>
<evidence type="ECO:0000256" key="5">
    <source>
        <dbReference type="ARBA" id="ARBA00023303"/>
    </source>
</evidence>
<evidence type="ECO:0000313" key="8">
    <source>
        <dbReference type="Proteomes" id="UP000823775"/>
    </source>
</evidence>
<comment type="caution">
    <text evidence="7">The sequence shown here is derived from an EMBL/GenBank/DDBJ whole genome shotgun (WGS) entry which is preliminary data.</text>
</comment>
<dbReference type="PRINTS" id="PR01415">
    <property type="entry name" value="ANKYRIN"/>
</dbReference>
<proteinExistence type="predicted"/>
<keyword evidence="5" id="KW-0407">Ion channel</keyword>
<dbReference type="InterPro" id="IPR045319">
    <property type="entry name" value="KAT/AKT"/>
</dbReference>
<dbReference type="SUPFAM" id="SSF48403">
    <property type="entry name" value="Ankyrin repeat"/>
    <property type="match status" value="1"/>
</dbReference>
<feature type="repeat" description="ANK" evidence="6">
    <location>
        <begin position="75"/>
        <end position="107"/>
    </location>
</feature>
<keyword evidence="4" id="KW-0630">Potassium</keyword>
<keyword evidence="6" id="KW-0040">ANK repeat</keyword>
<protein>
    <submittedName>
        <fullName evidence="7">Uncharacterized protein</fullName>
    </submittedName>
</protein>
<dbReference type="PANTHER" id="PTHR45743:SF21">
    <property type="entry name" value="POTASSIUM CHANNEL AKT2_3"/>
    <property type="match status" value="1"/>
</dbReference>
<accession>A0ABS8WWI2</accession>
<keyword evidence="2" id="KW-0631">Potassium channel</keyword>
<dbReference type="SMART" id="SM00248">
    <property type="entry name" value="ANK"/>
    <property type="match status" value="2"/>
</dbReference>
<dbReference type="Pfam" id="PF12796">
    <property type="entry name" value="Ank_2"/>
    <property type="match status" value="1"/>
</dbReference>
<keyword evidence="1" id="KW-0633">Potassium transport</keyword>
<evidence type="ECO:0000256" key="2">
    <source>
        <dbReference type="ARBA" id="ARBA00022826"/>
    </source>
</evidence>
<evidence type="ECO:0000256" key="6">
    <source>
        <dbReference type="PROSITE-ProRule" id="PRU00023"/>
    </source>
</evidence>
<keyword evidence="8" id="KW-1185">Reference proteome</keyword>
<sequence length="235" mass="26870">MKVGQEDNIIMIKNFLQHHKNLKGLRLGDLLHRVGEENGDLNMYVNLLTVAITSNATFLDELLKARSDPDNGDAQGRTPLHIVASKEHEECVMVLLRHGCSIHLQDRDGSTAIQVALEENLEDMVKPLLMNGAEINDRLKYKLSTMNLVDMLQKRKVGNMIMVPDTMDEVAQKWREQEKKHNSKSTRDRMSFRVSIYKGHPVIRRRTHCSEPSRLISLPNSLAELKIIACKFTFM</sequence>
<dbReference type="Proteomes" id="UP000823775">
    <property type="component" value="Unassembled WGS sequence"/>
</dbReference>
<organism evidence="7 8">
    <name type="scientific">Datura stramonium</name>
    <name type="common">Jimsonweed</name>
    <name type="synonym">Common thornapple</name>
    <dbReference type="NCBI Taxonomy" id="4076"/>
    <lineage>
        <taxon>Eukaryota</taxon>
        <taxon>Viridiplantae</taxon>
        <taxon>Streptophyta</taxon>
        <taxon>Embryophyta</taxon>
        <taxon>Tracheophyta</taxon>
        <taxon>Spermatophyta</taxon>
        <taxon>Magnoliopsida</taxon>
        <taxon>eudicotyledons</taxon>
        <taxon>Gunneridae</taxon>
        <taxon>Pentapetalae</taxon>
        <taxon>asterids</taxon>
        <taxon>lamiids</taxon>
        <taxon>Solanales</taxon>
        <taxon>Solanaceae</taxon>
        <taxon>Solanoideae</taxon>
        <taxon>Datureae</taxon>
        <taxon>Datura</taxon>
    </lineage>
</organism>
<dbReference type="Gene3D" id="1.25.40.20">
    <property type="entry name" value="Ankyrin repeat-containing domain"/>
    <property type="match status" value="1"/>
</dbReference>
<keyword evidence="3" id="KW-0851">Voltage-gated channel</keyword>
<keyword evidence="3" id="KW-0813">Transport</keyword>
<evidence type="ECO:0000256" key="3">
    <source>
        <dbReference type="ARBA" id="ARBA00022882"/>
    </source>
</evidence>
<name>A0ABS8WWI2_DATST</name>
<evidence type="ECO:0000313" key="7">
    <source>
        <dbReference type="EMBL" id="MCE3216221.1"/>
    </source>
</evidence>
<reference evidence="7 8" key="1">
    <citation type="journal article" date="2021" name="BMC Genomics">
        <title>Datura genome reveals duplications of psychoactive alkaloid biosynthetic genes and high mutation rate following tissue culture.</title>
        <authorList>
            <person name="Rajewski A."/>
            <person name="Carter-House D."/>
            <person name="Stajich J."/>
            <person name="Litt A."/>
        </authorList>
    </citation>
    <scope>NUCLEOTIDE SEQUENCE [LARGE SCALE GENOMIC DNA]</scope>
    <source>
        <strain evidence="7">AR-01</strain>
    </source>
</reference>
<evidence type="ECO:0000256" key="1">
    <source>
        <dbReference type="ARBA" id="ARBA00022538"/>
    </source>
</evidence>
<dbReference type="EMBL" id="JACEIK010012801">
    <property type="protein sequence ID" value="MCE3216221.1"/>
    <property type="molecule type" value="Genomic_DNA"/>
</dbReference>
<dbReference type="PANTHER" id="PTHR45743">
    <property type="entry name" value="POTASSIUM CHANNEL AKT1"/>
    <property type="match status" value="1"/>
</dbReference>
<evidence type="ECO:0000256" key="4">
    <source>
        <dbReference type="ARBA" id="ARBA00022958"/>
    </source>
</evidence>
<dbReference type="PROSITE" id="PS50088">
    <property type="entry name" value="ANK_REPEAT"/>
    <property type="match status" value="2"/>
</dbReference>
<gene>
    <name evidence="7" type="ORF">HAX54_005580</name>
</gene>